<proteinExistence type="predicted"/>
<dbReference type="InterPro" id="IPR050266">
    <property type="entry name" value="AB_hydrolase_sf"/>
</dbReference>
<evidence type="ECO:0000313" key="4">
    <source>
        <dbReference type="Proteomes" id="UP000199636"/>
    </source>
</evidence>
<dbReference type="InterPro" id="IPR000073">
    <property type="entry name" value="AB_hydrolase_1"/>
</dbReference>
<keyword evidence="1" id="KW-0732">Signal</keyword>
<accession>A0A1G8CJM1</accession>
<dbReference type="PRINTS" id="PR00111">
    <property type="entry name" value="ABHYDROLASE"/>
</dbReference>
<dbReference type="EMBL" id="FNDS01000001">
    <property type="protein sequence ID" value="SDH45678.1"/>
    <property type="molecule type" value="Genomic_DNA"/>
</dbReference>
<reference evidence="4" key="1">
    <citation type="submission" date="2016-10" db="EMBL/GenBank/DDBJ databases">
        <authorList>
            <person name="Varghese N."/>
            <person name="Submissions S."/>
        </authorList>
    </citation>
    <scope>NUCLEOTIDE SEQUENCE [LARGE SCALE GENOMIC DNA]</scope>
    <source>
        <strain evidence="4">CCM 7469</strain>
    </source>
</reference>
<organism evidence="3 4">
    <name type="scientific">Pseudomonas panipatensis</name>
    <dbReference type="NCBI Taxonomy" id="428992"/>
    <lineage>
        <taxon>Bacteria</taxon>
        <taxon>Pseudomonadati</taxon>
        <taxon>Pseudomonadota</taxon>
        <taxon>Gammaproteobacteria</taxon>
        <taxon>Pseudomonadales</taxon>
        <taxon>Pseudomonadaceae</taxon>
        <taxon>Pseudomonas</taxon>
    </lineage>
</organism>
<dbReference type="Pfam" id="PF00561">
    <property type="entry name" value="Abhydrolase_1"/>
    <property type="match status" value="1"/>
</dbReference>
<dbReference type="GO" id="GO:0016020">
    <property type="term" value="C:membrane"/>
    <property type="evidence" value="ECO:0007669"/>
    <property type="project" value="TreeGrafter"/>
</dbReference>
<dbReference type="STRING" id="428992.SAMN05216272_101622"/>
<keyword evidence="4" id="KW-1185">Reference proteome</keyword>
<protein>
    <submittedName>
        <fullName evidence="3">Pimeloyl-ACP methyl ester carboxylesterase</fullName>
    </submittedName>
</protein>
<dbReference type="SUPFAM" id="SSF53474">
    <property type="entry name" value="alpha/beta-Hydrolases"/>
    <property type="match status" value="1"/>
</dbReference>
<sequence length="316" mass="34429">MKKVLLALALLLAAGAGVLYAFPGTLLAGAQLVEQTRAGLTEKTLPVDGLDIHYYEGGPSEAETVLLVHGFGADKDNWPSFARHLTSRYHVLIPDLPGFGASSQPAGISYDVGTQAERLVNFSKALGIGKLHLVGNSMGGQIVALFAARHPQQVFSLALFDNAGVTAPHQSELFERLLKGAPNPLVLTRAEDFPALLDFVFYQKPPMPERLQHYLGERGVARSGLNAQIFSQLRERYIPLEPELPKISAPTLLLWGDRDRVLDISSIDVMKALLPHPSVVVIRDCGHVPMIERPEESARYYLSFLDGVQATKLAGH</sequence>
<dbReference type="Gene3D" id="3.40.50.1820">
    <property type="entry name" value="alpha/beta hydrolase"/>
    <property type="match status" value="1"/>
</dbReference>
<dbReference type="PANTHER" id="PTHR43798:SF5">
    <property type="entry name" value="MONOACYLGLYCEROL LIPASE ABHD6"/>
    <property type="match status" value="1"/>
</dbReference>
<feature type="chain" id="PRO_5011660976" evidence="1">
    <location>
        <begin position="22"/>
        <end position="316"/>
    </location>
</feature>
<dbReference type="GO" id="GO:0046464">
    <property type="term" value="P:acylglycerol catabolic process"/>
    <property type="evidence" value="ECO:0007669"/>
    <property type="project" value="TreeGrafter"/>
</dbReference>
<feature type="signal peptide" evidence="1">
    <location>
        <begin position="1"/>
        <end position="21"/>
    </location>
</feature>
<dbReference type="OrthoDB" id="2086224at2"/>
<evidence type="ECO:0000256" key="1">
    <source>
        <dbReference type="SAM" id="SignalP"/>
    </source>
</evidence>
<dbReference type="PANTHER" id="PTHR43798">
    <property type="entry name" value="MONOACYLGLYCEROL LIPASE"/>
    <property type="match status" value="1"/>
</dbReference>
<dbReference type="RefSeq" id="WP_090260723.1">
    <property type="nucleotide sequence ID" value="NZ_FNDS01000001.1"/>
</dbReference>
<dbReference type="InterPro" id="IPR029058">
    <property type="entry name" value="AB_hydrolase_fold"/>
</dbReference>
<dbReference type="PRINTS" id="PR00412">
    <property type="entry name" value="EPOXHYDRLASE"/>
</dbReference>
<gene>
    <name evidence="3" type="ORF">SAMN05216272_101622</name>
</gene>
<dbReference type="Proteomes" id="UP000199636">
    <property type="component" value="Unassembled WGS sequence"/>
</dbReference>
<dbReference type="InterPro" id="IPR000639">
    <property type="entry name" value="Epox_hydrolase-like"/>
</dbReference>
<feature type="domain" description="AB hydrolase-1" evidence="2">
    <location>
        <begin position="64"/>
        <end position="294"/>
    </location>
</feature>
<name>A0A1G8CJM1_9PSED</name>
<evidence type="ECO:0000313" key="3">
    <source>
        <dbReference type="EMBL" id="SDH45678.1"/>
    </source>
</evidence>
<dbReference type="GO" id="GO:0047372">
    <property type="term" value="F:monoacylglycerol lipase activity"/>
    <property type="evidence" value="ECO:0007669"/>
    <property type="project" value="TreeGrafter"/>
</dbReference>
<evidence type="ECO:0000259" key="2">
    <source>
        <dbReference type="Pfam" id="PF00561"/>
    </source>
</evidence>
<dbReference type="AlphaFoldDB" id="A0A1G8CJM1"/>